<evidence type="ECO:0000313" key="3">
    <source>
        <dbReference type="Proteomes" id="UP001498398"/>
    </source>
</evidence>
<proteinExistence type="predicted"/>
<keyword evidence="3" id="KW-1185">Reference proteome</keyword>
<accession>A0ABR1JAD0</accession>
<gene>
    <name evidence="2" type="ORF">VKT23_011696</name>
</gene>
<feature type="region of interest" description="Disordered" evidence="1">
    <location>
        <begin position="109"/>
        <end position="136"/>
    </location>
</feature>
<sequence>MSLVLSNDQMDPKRCGQRTRRFSGYLPHPRDLYRRIGLFALSRLDDQLSSTMALTEYDAGLRPWLSSPVHRYNHAVHRETSPQSEKRFLLSHFHWTILALRCSCFAVSQNQDKPSPWCGPRPRRGTPRASSPLLPSLLAQPTSTSRRCQATHVVCGSAI</sequence>
<name>A0ABR1JAD0_9AGAR</name>
<dbReference type="EMBL" id="JBANRG010000026">
    <property type="protein sequence ID" value="KAK7453426.1"/>
    <property type="molecule type" value="Genomic_DNA"/>
</dbReference>
<evidence type="ECO:0000313" key="2">
    <source>
        <dbReference type="EMBL" id="KAK7453426.1"/>
    </source>
</evidence>
<feature type="compositionally biased region" description="Low complexity" evidence="1">
    <location>
        <begin position="127"/>
        <end position="136"/>
    </location>
</feature>
<protein>
    <submittedName>
        <fullName evidence="2">Uncharacterized protein</fullName>
    </submittedName>
</protein>
<evidence type="ECO:0000256" key="1">
    <source>
        <dbReference type="SAM" id="MobiDB-lite"/>
    </source>
</evidence>
<dbReference type="Proteomes" id="UP001498398">
    <property type="component" value="Unassembled WGS sequence"/>
</dbReference>
<reference evidence="2 3" key="1">
    <citation type="submission" date="2024-01" db="EMBL/GenBank/DDBJ databases">
        <title>A draft genome for the cacao thread blight pathogen Marasmiellus scandens.</title>
        <authorList>
            <person name="Baruah I.K."/>
            <person name="Leung J."/>
            <person name="Bukari Y."/>
            <person name="Amoako-Attah I."/>
            <person name="Meinhardt L.W."/>
            <person name="Bailey B.A."/>
            <person name="Cohen S.P."/>
        </authorList>
    </citation>
    <scope>NUCLEOTIDE SEQUENCE [LARGE SCALE GENOMIC DNA]</scope>
    <source>
        <strain evidence="2 3">GH-19</strain>
    </source>
</reference>
<comment type="caution">
    <text evidence="2">The sequence shown here is derived from an EMBL/GenBank/DDBJ whole genome shotgun (WGS) entry which is preliminary data.</text>
</comment>
<organism evidence="2 3">
    <name type="scientific">Marasmiellus scandens</name>
    <dbReference type="NCBI Taxonomy" id="2682957"/>
    <lineage>
        <taxon>Eukaryota</taxon>
        <taxon>Fungi</taxon>
        <taxon>Dikarya</taxon>
        <taxon>Basidiomycota</taxon>
        <taxon>Agaricomycotina</taxon>
        <taxon>Agaricomycetes</taxon>
        <taxon>Agaricomycetidae</taxon>
        <taxon>Agaricales</taxon>
        <taxon>Marasmiineae</taxon>
        <taxon>Omphalotaceae</taxon>
        <taxon>Marasmiellus</taxon>
    </lineage>
</organism>